<dbReference type="Proteomes" id="UP000799324">
    <property type="component" value="Unassembled WGS sequence"/>
</dbReference>
<dbReference type="InterPro" id="IPR011333">
    <property type="entry name" value="SKP1/BTB/POZ_sf"/>
</dbReference>
<evidence type="ECO:0000313" key="4">
    <source>
        <dbReference type="Proteomes" id="UP000799324"/>
    </source>
</evidence>
<keyword evidence="4" id="KW-1185">Reference proteome</keyword>
<dbReference type="EMBL" id="MU004428">
    <property type="protein sequence ID" value="KAF2651341.1"/>
    <property type="molecule type" value="Genomic_DNA"/>
</dbReference>
<dbReference type="OrthoDB" id="194443at2759"/>
<feature type="compositionally biased region" description="Polar residues" evidence="1">
    <location>
        <begin position="16"/>
        <end position="35"/>
    </location>
</feature>
<protein>
    <recommendedName>
        <fullName evidence="2">BTB domain-containing protein</fullName>
    </recommendedName>
</protein>
<dbReference type="AlphaFoldDB" id="A0A6A6SWH6"/>
<dbReference type="Pfam" id="PF00651">
    <property type="entry name" value="BTB"/>
    <property type="match status" value="1"/>
</dbReference>
<evidence type="ECO:0000313" key="3">
    <source>
        <dbReference type="EMBL" id="KAF2651341.1"/>
    </source>
</evidence>
<dbReference type="InterPro" id="IPR000210">
    <property type="entry name" value="BTB/POZ_dom"/>
</dbReference>
<sequence>MAADEEDEKETRRVNLWQSEGQVGIPSGSSEQSSPKRALAAKTPIIIIVVMDNQEYYVHQCLLMSTSRYFAAALERDFAEAQTKRNELPIVDADTLGVRCSTIAGPES</sequence>
<evidence type="ECO:0000256" key="1">
    <source>
        <dbReference type="SAM" id="MobiDB-lite"/>
    </source>
</evidence>
<name>A0A6A6SWH6_9PLEO</name>
<dbReference type="SUPFAM" id="SSF54695">
    <property type="entry name" value="POZ domain"/>
    <property type="match status" value="1"/>
</dbReference>
<proteinExistence type="predicted"/>
<organism evidence="3 4">
    <name type="scientific">Lophiostoma macrostomum CBS 122681</name>
    <dbReference type="NCBI Taxonomy" id="1314788"/>
    <lineage>
        <taxon>Eukaryota</taxon>
        <taxon>Fungi</taxon>
        <taxon>Dikarya</taxon>
        <taxon>Ascomycota</taxon>
        <taxon>Pezizomycotina</taxon>
        <taxon>Dothideomycetes</taxon>
        <taxon>Pleosporomycetidae</taxon>
        <taxon>Pleosporales</taxon>
        <taxon>Lophiostomataceae</taxon>
        <taxon>Lophiostoma</taxon>
    </lineage>
</organism>
<dbReference type="CDD" id="cd18186">
    <property type="entry name" value="BTB_POZ_ZBTB_KLHL-like"/>
    <property type="match status" value="1"/>
</dbReference>
<evidence type="ECO:0000259" key="2">
    <source>
        <dbReference type="Pfam" id="PF00651"/>
    </source>
</evidence>
<accession>A0A6A6SWH6</accession>
<feature type="domain" description="BTB" evidence="2">
    <location>
        <begin position="47"/>
        <end position="95"/>
    </location>
</feature>
<reference evidence="3" key="1">
    <citation type="journal article" date="2020" name="Stud. Mycol.">
        <title>101 Dothideomycetes genomes: a test case for predicting lifestyles and emergence of pathogens.</title>
        <authorList>
            <person name="Haridas S."/>
            <person name="Albert R."/>
            <person name="Binder M."/>
            <person name="Bloem J."/>
            <person name="Labutti K."/>
            <person name="Salamov A."/>
            <person name="Andreopoulos B."/>
            <person name="Baker S."/>
            <person name="Barry K."/>
            <person name="Bills G."/>
            <person name="Bluhm B."/>
            <person name="Cannon C."/>
            <person name="Castanera R."/>
            <person name="Culley D."/>
            <person name="Daum C."/>
            <person name="Ezra D."/>
            <person name="Gonzalez J."/>
            <person name="Henrissat B."/>
            <person name="Kuo A."/>
            <person name="Liang C."/>
            <person name="Lipzen A."/>
            <person name="Lutzoni F."/>
            <person name="Magnuson J."/>
            <person name="Mondo S."/>
            <person name="Nolan M."/>
            <person name="Ohm R."/>
            <person name="Pangilinan J."/>
            <person name="Park H.-J."/>
            <person name="Ramirez L."/>
            <person name="Alfaro M."/>
            <person name="Sun H."/>
            <person name="Tritt A."/>
            <person name="Yoshinaga Y."/>
            <person name="Zwiers L.-H."/>
            <person name="Turgeon B."/>
            <person name="Goodwin S."/>
            <person name="Spatafora J."/>
            <person name="Crous P."/>
            <person name="Grigoriev I."/>
        </authorList>
    </citation>
    <scope>NUCLEOTIDE SEQUENCE</scope>
    <source>
        <strain evidence="3">CBS 122681</strain>
    </source>
</reference>
<dbReference type="Gene3D" id="3.30.710.10">
    <property type="entry name" value="Potassium Channel Kv1.1, Chain A"/>
    <property type="match status" value="1"/>
</dbReference>
<feature type="region of interest" description="Disordered" evidence="1">
    <location>
        <begin position="1"/>
        <end position="36"/>
    </location>
</feature>
<gene>
    <name evidence="3" type="ORF">K491DRAFT_719901</name>
</gene>